<protein>
    <submittedName>
        <fullName evidence="2">ATPase subuint 8</fullName>
    </submittedName>
</protein>
<gene>
    <name evidence="2" type="primary">ATPase 8</name>
</gene>
<organism evidence="2">
    <name type="scientific">Hygrobates taniguchii</name>
    <dbReference type="NCBI Taxonomy" id="2759127"/>
    <lineage>
        <taxon>Eukaryota</taxon>
        <taxon>Metazoa</taxon>
        <taxon>Ecdysozoa</taxon>
        <taxon>Arthropoda</taxon>
        <taxon>Chelicerata</taxon>
        <taxon>Arachnida</taxon>
        <taxon>Acari</taxon>
        <taxon>Acariformes</taxon>
        <taxon>Trombidiformes</taxon>
        <taxon>Prostigmata</taxon>
        <taxon>Anystina</taxon>
        <taxon>Parasitengona</taxon>
        <taxon>Hydracarina</taxon>
        <taxon>Hygrobatoidea</taxon>
        <taxon>Hygrobatidae</taxon>
        <taxon>Hygrobates</taxon>
    </lineage>
</organism>
<evidence type="ECO:0000313" key="2">
    <source>
        <dbReference type="EMBL" id="BCG28133.1"/>
    </source>
</evidence>
<sequence>MPQMSPMNWIIISTSFFLMLNLISSLFNKMTVNQKVKKATTKNMYWKW</sequence>
<reference evidence="2" key="1">
    <citation type="journal article" date="2020" name="Mitochondrial DNA Part B Resour">
        <title>Complete mitochondrial genomes of two water mite species: Hygrobates (H.) longiporus and Hygrobates (rivobates) taniguchii (Acari, Trombidiformes, Hygrobatoidea).</title>
        <authorList>
            <person name="Hiruta S.F."/>
            <person name="Morimoto S."/>
            <person name="Yoshinari G."/>
            <person name="Goldschmidt T."/>
            <person name="Nishikawa K."/>
            <person name="Shimano S."/>
        </authorList>
    </citation>
    <scope>NUCLEOTIDE SEQUENCE</scope>
    <source>
        <strain evidence="2">NMsp2</strain>
    </source>
</reference>
<dbReference type="AlphaFoldDB" id="A0A6J4EE01"/>
<geneLocation type="mitochondrion" evidence="2"/>
<accession>A0A6J4EE01</accession>
<evidence type="ECO:0000256" key="1">
    <source>
        <dbReference type="SAM" id="Phobius"/>
    </source>
</evidence>
<feature type="transmembrane region" description="Helical" evidence="1">
    <location>
        <begin position="6"/>
        <end position="27"/>
    </location>
</feature>
<proteinExistence type="predicted"/>
<keyword evidence="1" id="KW-0812">Transmembrane</keyword>
<keyword evidence="1" id="KW-0472">Membrane</keyword>
<keyword evidence="2" id="KW-0496">Mitochondrion</keyword>
<keyword evidence="1" id="KW-1133">Transmembrane helix</keyword>
<reference evidence="2" key="2">
    <citation type="submission" date="2020-05" db="EMBL/GenBank/DDBJ databases">
        <authorList>
            <person name="Hiruta S."/>
            <person name="Shimano S."/>
        </authorList>
    </citation>
    <scope>NUCLEOTIDE SEQUENCE</scope>
    <source>
        <strain evidence="2">NMsp2</strain>
    </source>
</reference>
<dbReference type="EMBL" id="LC552027">
    <property type="protein sequence ID" value="BCG28133.1"/>
    <property type="molecule type" value="Genomic_DNA"/>
</dbReference>
<name>A0A6J4EE01_9ACAR</name>